<dbReference type="Gene3D" id="3.60.15.10">
    <property type="entry name" value="Ribonuclease Z/Hydroxyacylglutathione hydrolase-like"/>
    <property type="match status" value="1"/>
</dbReference>
<evidence type="ECO:0000259" key="1">
    <source>
        <dbReference type="SMART" id="SM00849"/>
    </source>
</evidence>
<protein>
    <submittedName>
        <fullName evidence="2">Glyoxylase-like metal-dependent hydrolase (Beta-lactamase superfamily II)</fullName>
    </submittedName>
</protein>
<proteinExistence type="predicted"/>
<comment type="caution">
    <text evidence="2">The sequence shown here is derived from an EMBL/GenBank/DDBJ whole genome shotgun (WGS) entry which is preliminary data.</text>
</comment>
<accession>A0ABR9JFZ0</accession>
<dbReference type="CDD" id="cd16278">
    <property type="entry name" value="metallo-hydrolase-like_MBL-fold"/>
    <property type="match status" value="1"/>
</dbReference>
<evidence type="ECO:0000313" key="2">
    <source>
        <dbReference type="EMBL" id="MBE1524839.1"/>
    </source>
</evidence>
<feature type="domain" description="Metallo-beta-lactamase" evidence="1">
    <location>
        <begin position="22"/>
        <end position="192"/>
    </location>
</feature>
<organism evidence="2 3">
    <name type="scientific">Nesterenkonia lutea</name>
    <dbReference type="NCBI Taxonomy" id="272919"/>
    <lineage>
        <taxon>Bacteria</taxon>
        <taxon>Bacillati</taxon>
        <taxon>Actinomycetota</taxon>
        <taxon>Actinomycetes</taxon>
        <taxon>Micrococcales</taxon>
        <taxon>Micrococcaceae</taxon>
        <taxon>Nesterenkonia</taxon>
    </lineage>
</organism>
<dbReference type="PANTHER" id="PTHR23131:SF0">
    <property type="entry name" value="ENDORIBONUCLEASE LACTB2"/>
    <property type="match status" value="1"/>
</dbReference>
<dbReference type="InterPro" id="IPR001279">
    <property type="entry name" value="Metallo-B-lactamas"/>
</dbReference>
<dbReference type="SUPFAM" id="SSF56281">
    <property type="entry name" value="Metallo-hydrolase/oxidoreductase"/>
    <property type="match status" value="1"/>
</dbReference>
<reference evidence="2 3" key="1">
    <citation type="submission" date="2020-10" db="EMBL/GenBank/DDBJ databases">
        <title>Sequencing the genomes of 1000 actinobacteria strains.</title>
        <authorList>
            <person name="Klenk H.-P."/>
        </authorList>
    </citation>
    <scope>NUCLEOTIDE SEQUENCE [LARGE SCALE GENOMIC DNA]</scope>
    <source>
        <strain evidence="2 3">DSM 15666</strain>
    </source>
</reference>
<dbReference type="Proteomes" id="UP000643525">
    <property type="component" value="Unassembled WGS sequence"/>
</dbReference>
<evidence type="ECO:0000313" key="3">
    <source>
        <dbReference type="Proteomes" id="UP000643525"/>
    </source>
</evidence>
<dbReference type="RefSeq" id="WP_192595796.1">
    <property type="nucleotide sequence ID" value="NZ_BAAALJ010000003.1"/>
</dbReference>
<dbReference type="InterPro" id="IPR050662">
    <property type="entry name" value="Sec-metab_biosynth-thioest"/>
</dbReference>
<sequence>MPEPSSVKRITCNNPSPMTLQGTNTYVLGAGEGAPVVIVDPGPAGHPEHLAQVRAVVGPRPVTQILVTHRHADHTGAAASFSEAFAAPVRGHSPEQCLGTGTEEAAPLTPGEEIALEGLRLSVLHTPGHTSDSLCFWIQSGSLPQGQAMLTGDTLLGEGTTMLDHPDGTLTDYLRSLETLRGFGGARMLPAHGPEQPSVAEVAERYLTHRLQRLDQVRALLRETDSDAGRISAAELGGLIYGQRSGLPAGITTKIAAAQLGHLEHLGELDPPRSS</sequence>
<dbReference type="PANTHER" id="PTHR23131">
    <property type="entry name" value="ENDORIBONUCLEASE LACTB2"/>
    <property type="match status" value="1"/>
</dbReference>
<dbReference type="Pfam" id="PF00753">
    <property type="entry name" value="Lactamase_B"/>
    <property type="match status" value="1"/>
</dbReference>
<dbReference type="SMART" id="SM00849">
    <property type="entry name" value="Lactamase_B"/>
    <property type="match status" value="1"/>
</dbReference>
<name>A0ABR9JFZ0_9MICC</name>
<dbReference type="InterPro" id="IPR036866">
    <property type="entry name" value="RibonucZ/Hydroxyglut_hydro"/>
</dbReference>
<gene>
    <name evidence="2" type="ORF">H4W27_001957</name>
</gene>
<dbReference type="EMBL" id="JADBED010000001">
    <property type="protein sequence ID" value="MBE1524839.1"/>
    <property type="molecule type" value="Genomic_DNA"/>
</dbReference>
<keyword evidence="3" id="KW-1185">Reference proteome</keyword>